<gene>
    <name evidence="2" type="ORF">BJ963_003008</name>
</gene>
<dbReference type="EMBL" id="JACCBJ010000001">
    <property type="protein sequence ID" value="NYD75489.1"/>
    <property type="molecule type" value="Genomic_DNA"/>
</dbReference>
<protein>
    <recommendedName>
        <fullName evidence="1">SseB protein N-terminal domain-containing protein</fullName>
    </recommendedName>
</protein>
<name>A0A852T1Z7_9MICO</name>
<dbReference type="InterPro" id="IPR009839">
    <property type="entry name" value="SseB_N"/>
</dbReference>
<dbReference type="AlphaFoldDB" id="A0A852T1Z7"/>
<evidence type="ECO:0000259" key="1">
    <source>
        <dbReference type="Pfam" id="PF07179"/>
    </source>
</evidence>
<feature type="domain" description="SseB protein N-terminal" evidence="1">
    <location>
        <begin position="18"/>
        <end position="135"/>
    </location>
</feature>
<accession>A0A852T1Z7</accession>
<organism evidence="2 3">
    <name type="scientific">Leifsonia soli</name>
    <dbReference type="NCBI Taxonomy" id="582665"/>
    <lineage>
        <taxon>Bacteria</taxon>
        <taxon>Bacillati</taxon>
        <taxon>Actinomycetota</taxon>
        <taxon>Actinomycetes</taxon>
        <taxon>Micrococcales</taxon>
        <taxon>Microbacteriaceae</taxon>
        <taxon>Leifsonia</taxon>
    </lineage>
</organism>
<keyword evidence="3" id="KW-1185">Reference proteome</keyword>
<evidence type="ECO:0000313" key="3">
    <source>
        <dbReference type="Proteomes" id="UP000589620"/>
    </source>
</evidence>
<dbReference type="Pfam" id="PF07179">
    <property type="entry name" value="SseB"/>
    <property type="match status" value="1"/>
</dbReference>
<sequence length="141" mass="14729">MAQPKPRFPQSYENVPVKKALTTLAAEPTLEHLDALLAAAAKGGLVVDVTGSTPQDTRLRTISSTTGEAVLPLFTSMNALRAAVAQSAEGEGARVQAVIVPAVEALGFIRTADFVAVQFDPAAAHTMVVARSHIESALSEH</sequence>
<comment type="caution">
    <text evidence="2">The sequence shown here is derived from an EMBL/GenBank/DDBJ whole genome shotgun (WGS) entry which is preliminary data.</text>
</comment>
<evidence type="ECO:0000313" key="2">
    <source>
        <dbReference type="EMBL" id="NYD75489.1"/>
    </source>
</evidence>
<dbReference type="Proteomes" id="UP000589620">
    <property type="component" value="Unassembled WGS sequence"/>
</dbReference>
<proteinExistence type="predicted"/>
<dbReference type="RefSeq" id="WP_179457389.1">
    <property type="nucleotide sequence ID" value="NZ_BAAAPX010000001.1"/>
</dbReference>
<reference evidence="2 3" key="1">
    <citation type="submission" date="2020-07" db="EMBL/GenBank/DDBJ databases">
        <title>Sequencing the genomes of 1000 actinobacteria strains.</title>
        <authorList>
            <person name="Klenk H.-P."/>
        </authorList>
    </citation>
    <scope>NUCLEOTIDE SEQUENCE [LARGE SCALE GENOMIC DNA]</scope>
    <source>
        <strain evidence="2 3">DSM 23871</strain>
    </source>
</reference>